<dbReference type="RefSeq" id="XP_029019574.1">
    <property type="nucleotide sequence ID" value="XM_029163741.3"/>
</dbReference>
<feature type="compositionally biased region" description="Polar residues" evidence="1">
    <location>
        <begin position="312"/>
        <end position="338"/>
    </location>
</feature>
<dbReference type="RefSeq" id="XP_040928263.1">
    <property type="nucleotide sequence ID" value="XM_041072329.1"/>
</dbReference>
<dbReference type="RefSeq" id="XP_029019573.1">
    <property type="nucleotide sequence ID" value="XM_029163740.3"/>
</dbReference>
<reference evidence="3 4" key="1">
    <citation type="submission" date="2025-04" db="UniProtKB">
        <authorList>
            <consortium name="RefSeq"/>
        </authorList>
    </citation>
    <scope>IDENTIFICATION</scope>
</reference>
<feature type="compositionally biased region" description="Polar residues" evidence="1">
    <location>
        <begin position="410"/>
        <end position="428"/>
    </location>
</feature>
<sequence>MSRSAARSRAERQKEPKGGPSAQVSSPLGQKLEAEDTTPGRLTRAQQMDWLMHEDAEEIVGELMDELLGRVLDGCHKVDIERKLVHFCTSWAETYITQVLQQQLLYVDEGDEPEELSKTEDPEPLPAIPDVLAPGCVPVIPPTPLPTLQQDDVIAEEKQGRGVDHRHAAAAQTNSPQNQPEAKTSPRRPVSKNDRKGFSPHPPPKIERKKKQQFAVIPKPVPGNSLPSLSCSVKDSSGTAEGRCRARSFPNHKSGPFFQPKGQQPITKLDLAALPRHCVIPLYEIVDTNCTKPKKPSALSKLESKYKKQQAERTATSLKLVPSSTDPPAEFQTTNKAQVSPKDMSPSSYGKEGMVSSESVRLNTMVLAKGVTLLDPKTAQMDPPRFYPAKQSTKLRPIRRDAAMPKFSADQITSGLPPQVTPLFQSKS</sequence>
<dbReference type="Proteomes" id="UP000515150">
    <property type="component" value="Chromosome 9"/>
</dbReference>
<name>A0A6P7NIQ8_BETSP</name>
<evidence type="ECO:0000313" key="4">
    <source>
        <dbReference type="RefSeq" id="XP_029019573.1"/>
    </source>
</evidence>
<evidence type="ECO:0000313" key="5">
    <source>
        <dbReference type="RefSeq" id="XP_029019574.1"/>
    </source>
</evidence>
<dbReference type="PANTHER" id="PTHR34438:SF1">
    <property type="entry name" value="CHROMOSOME 2 OPEN READING FRAME 81"/>
    <property type="match status" value="1"/>
</dbReference>
<organism evidence="2 3">
    <name type="scientific">Betta splendens</name>
    <name type="common">Siamese fighting fish</name>
    <dbReference type="NCBI Taxonomy" id="158456"/>
    <lineage>
        <taxon>Eukaryota</taxon>
        <taxon>Metazoa</taxon>
        <taxon>Chordata</taxon>
        <taxon>Craniata</taxon>
        <taxon>Vertebrata</taxon>
        <taxon>Euteleostomi</taxon>
        <taxon>Actinopterygii</taxon>
        <taxon>Neopterygii</taxon>
        <taxon>Teleostei</taxon>
        <taxon>Neoteleostei</taxon>
        <taxon>Acanthomorphata</taxon>
        <taxon>Anabantaria</taxon>
        <taxon>Anabantiformes</taxon>
        <taxon>Anabantoidei</taxon>
        <taxon>Osphronemidae</taxon>
        <taxon>Betta</taxon>
    </lineage>
</organism>
<proteinExistence type="predicted"/>
<evidence type="ECO:0000256" key="1">
    <source>
        <dbReference type="SAM" id="MobiDB-lite"/>
    </source>
</evidence>
<feature type="compositionally biased region" description="Basic and acidic residues" evidence="1">
    <location>
        <begin position="302"/>
        <end position="311"/>
    </location>
</feature>
<evidence type="ECO:0000313" key="3">
    <source>
        <dbReference type="RefSeq" id="XP_029019572.1"/>
    </source>
</evidence>
<feature type="region of interest" description="Disordered" evidence="1">
    <location>
        <begin position="377"/>
        <end position="428"/>
    </location>
</feature>
<accession>A0A6P7NIQ8</accession>
<feature type="compositionally biased region" description="Polar residues" evidence="1">
    <location>
        <begin position="171"/>
        <end position="182"/>
    </location>
</feature>
<protein>
    <submittedName>
        <fullName evidence="3 4">Uncharacterized protein C2orf81 homolog</fullName>
    </submittedName>
</protein>
<keyword evidence="2" id="KW-1185">Reference proteome</keyword>
<feature type="region of interest" description="Disordered" evidence="1">
    <location>
        <begin position="1"/>
        <end position="41"/>
    </location>
</feature>
<gene>
    <name evidence="3 4 5 6" type="primary">LOC114862960</name>
</gene>
<dbReference type="InterPro" id="IPR028042">
    <property type="entry name" value="DUF4639"/>
</dbReference>
<feature type="region of interest" description="Disordered" evidence="1">
    <location>
        <begin position="158"/>
        <end position="211"/>
    </location>
</feature>
<dbReference type="PANTHER" id="PTHR34438">
    <property type="entry name" value="SI:DKEY-97L20.6"/>
    <property type="match status" value="1"/>
</dbReference>
<dbReference type="OrthoDB" id="193650at2759"/>
<feature type="compositionally biased region" description="Polar residues" evidence="1">
    <location>
        <begin position="227"/>
        <end position="239"/>
    </location>
</feature>
<feature type="compositionally biased region" description="Basic and acidic residues" evidence="1">
    <location>
        <begin position="158"/>
        <end position="167"/>
    </location>
</feature>
<dbReference type="GeneID" id="114862960"/>
<feature type="region of interest" description="Disordered" evidence="1">
    <location>
        <begin position="294"/>
        <end position="353"/>
    </location>
</feature>
<dbReference type="RefSeq" id="XP_029019572.1">
    <property type="nucleotide sequence ID" value="XM_029163739.2"/>
</dbReference>
<feature type="compositionally biased region" description="Basic and acidic residues" evidence="1">
    <location>
        <begin position="8"/>
        <end position="17"/>
    </location>
</feature>
<dbReference type="Pfam" id="PF15479">
    <property type="entry name" value="DUF4639"/>
    <property type="match status" value="1"/>
</dbReference>
<dbReference type="AlphaFoldDB" id="A0A6P7NIQ8"/>
<dbReference type="KEGG" id="bspl:114862960"/>
<feature type="region of interest" description="Disordered" evidence="1">
    <location>
        <begin position="227"/>
        <end position="262"/>
    </location>
</feature>
<evidence type="ECO:0000313" key="6">
    <source>
        <dbReference type="RefSeq" id="XP_040928263.1"/>
    </source>
</evidence>
<evidence type="ECO:0000313" key="2">
    <source>
        <dbReference type="Proteomes" id="UP000515150"/>
    </source>
</evidence>